<dbReference type="HOGENOM" id="CLU_3124803_0_0_1"/>
<sequence>MKQQLASISHFPCPSTANAKLHLILSNPNNPAKKYKSSVFDSWDLSRIVM</sequence>
<accession>G2Y5C4</accession>
<evidence type="ECO:0000313" key="1">
    <source>
        <dbReference type="EMBL" id="CCD47864.1"/>
    </source>
</evidence>
<dbReference type="InParanoid" id="G2Y5C4"/>
<gene>
    <name evidence="1" type="ORF">BofuT4_uP113680.1</name>
</gene>
<name>G2Y5C4_BOTF4</name>
<protein>
    <submittedName>
        <fullName evidence="1">Uncharacterized protein</fullName>
    </submittedName>
</protein>
<proteinExistence type="predicted"/>
<evidence type="ECO:0000313" key="2">
    <source>
        <dbReference type="Proteomes" id="UP000008177"/>
    </source>
</evidence>
<organism evidence="1 2">
    <name type="scientific">Botryotinia fuckeliana (strain T4)</name>
    <name type="common">Noble rot fungus</name>
    <name type="synonym">Botrytis cinerea</name>
    <dbReference type="NCBI Taxonomy" id="999810"/>
    <lineage>
        <taxon>Eukaryota</taxon>
        <taxon>Fungi</taxon>
        <taxon>Dikarya</taxon>
        <taxon>Ascomycota</taxon>
        <taxon>Pezizomycotina</taxon>
        <taxon>Leotiomycetes</taxon>
        <taxon>Helotiales</taxon>
        <taxon>Sclerotiniaceae</taxon>
        <taxon>Botrytis</taxon>
    </lineage>
</organism>
<dbReference type="AlphaFoldDB" id="G2Y5C4"/>
<dbReference type="EMBL" id="FQ790288">
    <property type="protein sequence ID" value="CCD47864.1"/>
    <property type="molecule type" value="Genomic_DNA"/>
</dbReference>
<dbReference type="Proteomes" id="UP000008177">
    <property type="component" value="Unplaced contigs"/>
</dbReference>
<reference evidence="2" key="1">
    <citation type="journal article" date="2011" name="PLoS Genet.">
        <title>Genomic analysis of the necrotrophic fungal pathogens Sclerotinia sclerotiorum and Botrytis cinerea.</title>
        <authorList>
            <person name="Amselem J."/>
            <person name="Cuomo C.A."/>
            <person name="van Kan J.A."/>
            <person name="Viaud M."/>
            <person name="Benito E.P."/>
            <person name="Couloux A."/>
            <person name="Coutinho P.M."/>
            <person name="de Vries R.P."/>
            <person name="Dyer P.S."/>
            <person name="Fillinger S."/>
            <person name="Fournier E."/>
            <person name="Gout L."/>
            <person name="Hahn M."/>
            <person name="Kohn L."/>
            <person name="Lapalu N."/>
            <person name="Plummer K.M."/>
            <person name="Pradier J.M."/>
            <person name="Quevillon E."/>
            <person name="Sharon A."/>
            <person name="Simon A."/>
            <person name="ten Have A."/>
            <person name="Tudzynski B."/>
            <person name="Tudzynski P."/>
            <person name="Wincker P."/>
            <person name="Andrew M."/>
            <person name="Anthouard V."/>
            <person name="Beever R.E."/>
            <person name="Beffa R."/>
            <person name="Benoit I."/>
            <person name="Bouzid O."/>
            <person name="Brault B."/>
            <person name="Chen Z."/>
            <person name="Choquer M."/>
            <person name="Collemare J."/>
            <person name="Cotton P."/>
            <person name="Danchin E.G."/>
            <person name="Da Silva C."/>
            <person name="Gautier A."/>
            <person name="Giraud C."/>
            <person name="Giraud T."/>
            <person name="Gonzalez C."/>
            <person name="Grossetete S."/>
            <person name="Guldener U."/>
            <person name="Henrissat B."/>
            <person name="Howlett B.J."/>
            <person name="Kodira C."/>
            <person name="Kretschmer M."/>
            <person name="Lappartient A."/>
            <person name="Leroch M."/>
            <person name="Levis C."/>
            <person name="Mauceli E."/>
            <person name="Neuveglise C."/>
            <person name="Oeser B."/>
            <person name="Pearson M."/>
            <person name="Poulain J."/>
            <person name="Poussereau N."/>
            <person name="Quesneville H."/>
            <person name="Rascle C."/>
            <person name="Schumacher J."/>
            <person name="Segurens B."/>
            <person name="Sexton A."/>
            <person name="Silva E."/>
            <person name="Sirven C."/>
            <person name="Soanes D.M."/>
            <person name="Talbot N.J."/>
            <person name="Templeton M."/>
            <person name="Yandava C."/>
            <person name="Yarden O."/>
            <person name="Zeng Q."/>
            <person name="Rollins J.A."/>
            <person name="Lebrun M.H."/>
            <person name="Dickman M."/>
        </authorList>
    </citation>
    <scope>NUCLEOTIDE SEQUENCE [LARGE SCALE GENOMIC DNA]</scope>
    <source>
        <strain evidence="2">T4</strain>
    </source>
</reference>